<reference evidence="1" key="1">
    <citation type="journal article" date="2023" name="Mol. Biol. Evol.">
        <title>Third-Generation Sequencing Reveals the Adaptive Role of the Epigenome in Three Deep-Sea Polychaetes.</title>
        <authorList>
            <person name="Perez M."/>
            <person name="Aroh O."/>
            <person name="Sun Y."/>
            <person name="Lan Y."/>
            <person name="Juniper S.K."/>
            <person name="Young C.R."/>
            <person name="Angers B."/>
            <person name="Qian P.Y."/>
        </authorList>
    </citation>
    <scope>NUCLEOTIDE SEQUENCE</scope>
    <source>
        <strain evidence="1">R07B-5</strain>
    </source>
</reference>
<accession>A0AAD9NJN8</accession>
<name>A0AAD9NJN8_RIDPI</name>
<dbReference type="EMBL" id="JAODUO010001142">
    <property type="protein sequence ID" value="KAK2170771.1"/>
    <property type="molecule type" value="Genomic_DNA"/>
</dbReference>
<evidence type="ECO:0000313" key="2">
    <source>
        <dbReference type="Proteomes" id="UP001209878"/>
    </source>
</evidence>
<dbReference type="Proteomes" id="UP001209878">
    <property type="component" value="Unassembled WGS sequence"/>
</dbReference>
<organism evidence="1 2">
    <name type="scientific">Ridgeia piscesae</name>
    <name type="common">Tubeworm</name>
    <dbReference type="NCBI Taxonomy" id="27915"/>
    <lineage>
        <taxon>Eukaryota</taxon>
        <taxon>Metazoa</taxon>
        <taxon>Spiralia</taxon>
        <taxon>Lophotrochozoa</taxon>
        <taxon>Annelida</taxon>
        <taxon>Polychaeta</taxon>
        <taxon>Sedentaria</taxon>
        <taxon>Canalipalpata</taxon>
        <taxon>Sabellida</taxon>
        <taxon>Siboglinidae</taxon>
        <taxon>Ridgeia</taxon>
    </lineage>
</organism>
<dbReference type="AlphaFoldDB" id="A0AAD9NJN8"/>
<protein>
    <submittedName>
        <fullName evidence="1">Uncharacterized protein</fullName>
    </submittedName>
</protein>
<comment type="caution">
    <text evidence="1">The sequence shown here is derived from an EMBL/GenBank/DDBJ whole genome shotgun (WGS) entry which is preliminary data.</text>
</comment>
<sequence>MDDAVKQGDNKVSILTVDTDVVVLAVASAQRLNITELWIAFGAGNNFRYLPAHEMADALGPDCCVALPMFHAFTGCDTVSCFGGRGKRTTWGMWNAYDEIAPAFCALAATRRKLAESTGTICSPPVRPY</sequence>
<proteinExistence type="predicted"/>
<keyword evidence="2" id="KW-1185">Reference proteome</keyword>
<evidence type="ECO:0000313" key="1">
    <source>
        <dbReference type="EMBL" id="KAK2170771.1"/>
    </source>
</evidence>
<gene>
    <name evidence="1" type="ORF">NP493_1143g01006</name>
</gene>